<feature type="transmembrane region" description="Helical" evidence="1">
    <location>
        <begin position="29"/>
        <end position="54"/>
    </location>
</feature>
<dbReference type="EMBL" id="FQZK01000036">
    <property type="protein sequence ID" value="SHK83141.1"/>
    <property type="molecule type" value="Genomic_DNA"/>
</dbReference>
<dbReference type="AlphaFoldDB" id="A0A1M6VP73"/>
<dbReference type="STRING" id="758803.SAMN05421803_1368"/>
<sequence length="256" mass="27128">MKIRERGNVTAAEPAGPPAVVRHGAGHHLFVWGVLPPLGAAAGGLLSLLPGWLLALPDWVLALPFLPGPDKVELLAGVSGPVLTAVLAVVGLLGGGLLALMSYEEAVMVEAGADSVRVTASGGTAEVARTRFGTAFLDGRELVVLDTDTAEAVRVVTDHGEKRLRAAFEAHGYAWSDADPHEGDFLRWLDGTPDLDAHAQALLRTRQEALERKDADDAAGLRTELAGRGLVVRDRERRQYWRALPARGGRPVPGTD</sequence>
<keyword evidence="5" id="KW-1185">Reference proteome</keyword>
<reference evidence="4 5" key="1">
    <citation type="submission" date="2016-11" db="EMBL/GenBank/DDBJ databases">
        <authorList>
            <person name="Jaros S."/>
            <person name="Januszkiewicz K."/>
            <person name="Wedrychowicz H."/>
        </authorList>
    </citation>
    <scope>NUCLEOTIDE SEQUENCE [LARGE SCALE GENOMIC DNA]</scope>
    <source>
        <strain evidence="4 5">CGMCC 4.5723</strain>
    </source>
</reference>
<dbReference type="Pfam" id="PF23493">
    <property type="entry name" value="CysS_C"/>
    <property type="match status" value="1"/>
</dbReference>
<evidence type="ECO:0000313" key="4">
    <source>
        <dbReference type="EMBL" id="SHK83141.1"/>
    </source>
</evidence>
<protein>
    <recommendedName>
        <fullName evidence="6">DUF308 domain-containing protein</fullName>
    </recommendedName>
</protein>
<keyword evidence="1" id="KW-0812">Transmembrane</keyword>
<feature type="domain" description="YqeB PH" evidence="3">
    <location>
        <begin position="20"/>
        <end position="176"/>
    </location>
</feature>
<evidence type="ECO:0008006" key="6">
    <source>
        <dbReference type="Google" id="ProtNLM"/>
    </source>
</evidence>
<dbReference type="InterPro" id="IPR056411">
    <property type="entry name" value="CysS_C"/>
</dbReference>
<accession>A0A1M6VP73</accession>
<evidence type="ECO:0000259" key="3">
    <source>
        <dbReference type="Pfam" id="PF23494"/>
    </source>
</evidence>
<dbReference type="OrthoDB" id="5145029at2"/>
<organism evidence="4 5">
    <name type="scientific">Nocardiopsis flavescens</name>
    <dbReference type="NCBI Taxonomy" id="758803"/>
    <lineage>
        <taxon>Bacteria</taxon>
        <taxon>Bacillati</taxon>
        <taxon>Actinomycetota</taxon>
        <taxon>Actinomycetes</taxon>
        <taxon>Streptosporangiales</taxon>
        <taxon>Nocardiopsidaceae</taxon>
        <taxon>Nocardiopsis</taxon>
    </lineage>
</organism>
<dbReference type="Proteomes" id="UP000184452">
    <property type="component" value="Unassembled WGS sequence"/>
</dbReference>
<evidence type="ECO:0000259" key="2">
    <source>
        <dbReference type="Pfam" id="PF23493"/>
    </source>
</evidence>
<proteinExistence type="predicted"/>
<keyword evidence="1" id="KW-0472">Membrane</keyword>
<dbReference type="Pfam" id="PF23494">
    <property type="entry name" value="bPH_10"/>
    <property type="match status" value="1"/>
</dbReference>
<feature type="domain" description="Cysteinyl-tRNA ligase anticodon binding" evidence="2">
    <location>
        <begin position="192"/>
        <end position="242"/>
    </location>
</feature>
<gene>
    <name evidence="4" type="ORF">SAMN05421803_1368</name>
</gene>
<feature type="transmembrane region" description="Helical" evidence="1">
    <location>
        <begin position="74"/>
        <end position="100"/>
    </location>
</feature>
<evidence type="ECO:0000256" key="1">
    <source>
        <dbReference type="SAM" id="Phobius"/>
    </source>
</evidence>
<name>A0A1M6VP73_9ACTN</name>
<keyword evidence="1" id="KW-1133">Transmembrane helix</keyword>
<evidence type="ECO:0000313" key="5">
    <source>
        <dbReference type="Proteomes" id="UP000184452"/>
    </source>
</evidence>
<dbReference type="InterPro" id="IPR057798">
    <property type="entry name" value="PH_YqeB"/>
</dbReference>